<evidence type="ECO:0000313" key="2">
    <source>
        <dbReference type="EMBL" id="RKO69204.1"/>
    </source>
</evidence>
<name>A0A420VSB3_9SPHI</name>
<accession>A0A420VSB3</accession>
<comment type="caution">
    <text evidence="2">The sequence shown here is derived from an EMBL/GenBank/DDBJ whole genome shotgun (WGS) entry which is preliminary data.</text>
</comment>
<gene>
    <name evidence="2" type="ORF">D7322_23525</name>
</gene>
<dbReference type="PROSITE" id="PS50995">
    <property type="entry name" value="HTH_MARR_2"/>
    <property type="match status" value="1"/>
</dbReference>
<proteinExistence type="predicted"/>
<dbReference type="GO" id="GO:0006950">
    <property type="term" value="P:response to stress"/>
    <property type="evidence" value="ECO:0007669"/>
    <property type="project" value="TreeGrafter"/>
</dbReference>
<dbReference type="InterPro" id="IPR036388">
    <property type="entry name" value="WH-like_DNA-bd_sf"/>
</dbReference>
<dbReference type="SMART" id="SM00347">
    <property type="entry name" value="HTH_MARR"/>
    <property type="match status" value="1"/>
</dbReference>
<dbReference type="Pfam" id="PF12802">
    <property type="entry name" value="MarR_2"/>
    <property type="match status" value="1"/>
</dbReference>
<dbReference type="AlphaFoldDB" id="A0A420VSB3"/>
<dbReference type="PANTHER" id="PTHR33164:SF57">
    <property type="entry name" value="MARR-FAMILY TRANSCRIPTIONAL REGULATOR"/>
    <property type="match status" value="1"/>
</dbReference>
<dbReference type="Gene3D" id="1.10.10.10">
    <property type="entry name" value="Winged helix-like DNA-binding domain superfamily/Winged helix DNA-binding domain"/>
    <property type="match status" value="1"/>
</dbReference>
<organism evidence="2 3">
    <name type="scientific">Sphingobacterium puteale</name>
    <dbReference type="NCBI Taxonomy" id="2420510"/>
    <lineage>
        <taxon>Bacteria</taxon>
        <taxon>Pseudomonadati</taxon>
        <taxon>Bacteroidota</taxon>
        <taxon>Sphingobacteriia</taxon>
        <taxon>Sphingobacteriales</taxon>
        <taxon>Sphingobacteriaceae</taxon>
        <taxon>Sphingobacterium</taxon>
    </lineage>
</organism>
<dbReference type="InterPro" id="IPR039422">
    <property type="entry name" value="MarR/SlyA-like"/>
</dbReference>
<dbReference type="OrthoDB" id="5327581at2"/>
<evidence type="ECO:0000313" key="3">
    <source>
        <dbReference type="Proteomes" id="UP000282423"/>
    </source>
</evidence>
<feature type="domain" description="HTH marR-type" evidence="1">
    <location>
        <begin position="1"/>
        <end position="144"/>
    </location>
</feature>
<evidence type="ECO:0000259" key="1">
    <source>
        <dbReference type="PROSITE" id="PS50995"/>
    </source>
</evidence>
<dbReference type="GO" id="GO:0003700">
    <property type="term" value="F:DNA-binding transcription factor activity"/>
    <property type="evidence" value="ECO:0007669"/>
    <property type="project" value="InterPro"/>
</dbReference>
<dbReference type="Proteomes" id="UP000282423">
    <property type="component" value="Unassembled WGS sequence"/>
</dbReference>
<keyword evidence="3" id="KW-1185">Reference proteome</keyword>
<dbReference type="SUPFAM" id="SSF46785">
    <property type="entry name" value="Winged helix' DNA-binding domain"/>
    <property type="match status" value="1"/>
</dbReference>
<dbReference type="PANTHER" id="PTHR33164">
    <property type="entry name" value="TRANSCRIPTIONAL REGULATOR, MARR FAMILY"/>
    <property type="match status" value="1"/>
</dbReference>
<dbReference type="InterPro" id="IPR000835">
    <property type="entry name" value="HTH_MarR-typ"/>
</dbReference>
<dbReference type="EMBL" id="RBWS01000022">
    <property type="protein sequence ID" value="RKO69204.1"/>
    <property type="molecule type" value="Genomic_DNA"/>
</dbReference>
<protein>
    <submittedName>
        <fullName evidence="2">MarR family transcriptional regulator</fullName>
    </submittedName>
</protein>
<sequence length="144" mass="16638">MDMNKVVQPVQYIRIIYALKKDIEEWAEANLQDLWPGKFQLSYMQVLIYIDEEGTTNKLLAQQAQISKQAMSRIISNMIEKNIIEVQPVEADKRYSKITLTDLGKEIVRESHLRFSKYIETISEGGDWKSIVDSLTALSSLLKK</sequence>
<dbReference type="InterPro" id="IPR036390">
    <property type="entry name" value="WH_DNA-bd_sf"/>
</dbReference>
<reference evidence="2 3" key="1">
    <citation type="submission" date="2018-10" db="EMBL/GenBank/DDBJ databases">
        <title>Sphingobacterium sp. M05W1-28.</title>
        <authorList>
            <person name="Cai H."/>
        </authorList>
    </citation>
    <scope>NUCLEOTIDE SEQUENCE [LARGE SCALE GENOMIC DNA]</scope>
    <source>
        <strain evidence="2 3">M05W1-28</strain>
    </source>
</reference>